<dbReference type="PROSITE" id="PS50011">
    <property type="entry name" value="PROTEIN_KINASE_DOM"/>
    <property type="match status" value="1"/>
</dbReference>
<dbReference type="Gene3D" id="1.10.510.10">
    <property type="entry name" value="Transferase(Phosphotransferase) domain 1"/>
    <property type="match status" value="1"/>
</dbReference>
<dbReference type="VEuPathDB" id="FungiDB:NECHADRAFT_77519"/>
<dbReference type="SMART" id="SM00220">
    <property type="entry name" value="S_TKc"/>
    <property type="match status" value="1"/>
</dbReference>
<evidence type="ECO:0000256" key="8">
    <source>
        <dbReference type="ARBA" id="ARBA00022840"/>
    </source>
</evidence>
<feature type="compositionally biased region" description="Basic and acidic residues" evidence="14">
    <location>
        <begin position="466"/>
        <end position="479"/>
    </location>
</feature>
<evidence type="ECO:0000256" key="2">
    <source>
        <dbReference type="ARBA" id="ARBA00012513"/>
    </source>
</evidence>
<dbReference type="GO" id="GO:0005829">
    <property type="term" value="C:cytosol"/>
    <property type="evidence" value="ECO:0007669"/>
    <property type="project" value="TreeGrafter"/>
</dbReference>
<dbReference type="AlphaFoldDB" id="C7YLG1"/>
<sequence>MAETWEDRGIGETANAAAQFPGQELLESLSKRQGHWSGKGQCASFKSKPKANDPKVNDLLKRLEDKGVGAFGKVSKSKLCVDGRDTVVATKEIGHCPKDIIAKEIDILKHLQHRHLVTFIGSYTISTSTTIIIYPCASCDLKELLETLNKAQHDGLRDEATNQLRKLGWAAGDWEPAAIHSQLRRICGCIASGLLYLEQKKIRHKDIKPSNILIDSRAAYITDFNVSGNYHGKDSTRTCGPFTGTQWYSAPESLLGEERGSPADVYSLGLVFLEIFAYITGHSLGRMRADYTIDSGRAPEGLPSEEQVQRNANLKIMLVTLSFHESGKENHAMRDLILGMISKNERDRPHAFEVITELWAISPDGQFFCRSCHEHKDCFGYKGLLKRHKLLQDKYKRLRGEIRQQELGAASHSSNVPQLQVQTASSLTRQSPKSPSSGRRTPSSNDIASQPPPPPARQSELAGPSKETHGCDFDEDMHQLDTVPVLDTDIHD</sequence>
<feature type="region of interest" description="Disordered" evidence="14">
    <location>
        <begin position="408"/>
        <end position="492"/>
    </location>
</feature>
<evidence type="ECO:0000256" key="3">
    <source>
        <dbReference type="ARBA" id="ARBA00022448"/>
    </source>
</evidence>
<evidence type="ECO:0000256" key="5">
    <source>
        <dbReference type="ARBA" id="ARBA00022679"/>
    </source>
</evidence>
<evidence type="ECO:0000313" key="16">
    <source>
        <dbReference type="EMBL" id="EEU47254.1"/>
    </source>
</evidence>
<evidence type="ECO:0000256" key="6">
    <source>
        <dbReference type="ARBA" id="ARBA00022741"/>
    </source>
</evidence>
<keyword evidence="5" id="KW-0808">Transferase</keyword>
<dbReference type="KEGG" id="nhe:NECHADRAFT_77519"/>
<dbReference type="PANTHER" id="PTHR24348:SF22">
    <property type="entry name" value="NON-SPECIFIC SERINE_THREONINE PROTEIN KINASE"/>
    <property type="match status" value="1"/>
</dbReference>
<keyword evidence="17" id="KW-1185">Reference proteome</keyword>
<dbReference type="GO" id="GO:0034727">
    <property type="term" value="P:piecemeal microautophagy of the nucleus"/>
    <property type="evidence" value="ECO:0007669"/>
    <property type="project" value="TreeGrafter"/>
</dbReference>
<accession>C7YLG1</accession>
<dbReference type="Proteomes" id="UP000005206">
    <property type="component" value="Chromosome 3"/>
</dbReference>
<dbReference type="GO" id="GO:0010506">
    <property type="term" value="P:regulation of autophagy"/>
    <property type="evidence" value="ECO:0007669"/>
    <property type="project" value="InterPro"/>
</dbReference>
<dbReference type="GO" id="GO:0034045">
    <property type="term" value="C:phagophore assembly site membrane"/>
    <property type="evidence" value="ECO:0007669"/>
    <property type="project" value="UniProtKB-SubCell"/>
</dbReference>
<dbReference type="OMA" id="SAPECVY"/>
<dbReference type="SUPFAM" id="SSF56112">
    <property type="entry name" value="Protein kinase-like (PK-like)"/>
    <property type="match status" value="1"/>
</dbReference>
<dbReference type="GeneID" id="9671026"/>
<dbReference type="HOGENOM" id="CLU_564951_0_0_1"/>
<evidence type="ECO:0000256" key="13">
    <source>
        <dbReference type="ARBA" id="ARBA00048679"/>
    </source>
</evidence>
<dbReference type="PANTHER" id="PTHR24348">
    <property type="entry name" value="SERINE/THREONINE-PROTEIN KINASE UNC-51-RELATED"/>
    <property type="match status" value="1"/>
</dbReference>
<evidence type="ECO:0000256" key="4">
    <source>
        <dbReference type="ARBA" id="ARBA00022527"/>
    </source>
</evidence>
<dbReference type="OrthoDB" id="248923at2759"/>
<dbReference type="InParanoid" id="C7YLG1"/>
<keyword evidence="7" id="KW-0418">Kinase</keyword>
<dbReference type="EMBL" id="GG698897">
    <property type="protein sequence ID" value="EEU47254.1"/>
    <property type="molecule type" value="Genomic_DNA"/>
</dbReference>
<gene>
    <name evidence="16" type="ORF">NECHADRAFT_77519</name>
</gene>
<evidence type="ECO:0000256" key="9">
    <source>
        <dbReference type="ARBA" id="ARBA00022927"/>
    </source>
</evidence>
<reference evidence="16 17" key="1">
    <citation type="journal article" date="2009" name="PLoS Genet.">
        <title>The genome of Nectria haematococca: contribution of supernumerary chromosomes to gene expansion.</title>
        <authorList>
            <person name="Coleman J.J."/>
            <person name="Rounsley S.D."/>
            <person name="Rodriguez-Carres M."/>
            <person name="Kuo A."/>
            <person name="Wasmann C.C."/>
            <person name="Grimwood J."/>
            <person name="Schmutz J."/>
            <person name="Taga M."/>
            <person name="White G.J."/>
            <person name="Zhou S."/>
            <person name="Schwartz D.C."/>
            <person name="Freitag M."/>
            <person name="Ma L.J."/>
            <person name="Danchin E.G."/>
            <person name="Henrissat B."/>
            <person name="Coutinho P.M."/>
            <person name="Nelson D.R."/>
            <person name="Straney D."/>
            <person name="Napoli C.A."/>
            <person name="Barker B.M."/>
            <person name="Gribskov M."/>
            <person name="Rep M."/>
            <person name="Kroken S."/>
            <person name="Molnar I."/>
            <person name="Rensing C."/>
            <person name="Kennell J.C."/>
            <person name="Zamora J."/>
            <person name="Farman M.L."/>
            <person name="Selker E.U."/>
            <person name="Salamov A."/>
            <person name="Shapiro H."/>
            <person name="Pangilinan J."/>
            <person name="Lindquist E."/>
            <person name="Lamers C."/>
            <person name="Grigoriev I.V."/>
            <person name="Geiser D.M."/>
            <person name="Covert S.F."/>
            <person name="Temporini E."/>
            <person name="Vanetten H.D."/>
        </authorList>
    </citation>
    <scope>NUCLEOTIDE SEQUENCE [LARGE SCALE GENOMIC DNA]</scope>
    <source>
        <strain evidence="17">ATCC MYA-4622 / CBS 123669 / FGSC 9596 / NRRL 45880 / 77-13-4</strain>
    </source>
</reference>
<dbReference type="eggNOG" id="KOG0581">
    <property type="taxonomic scope" value="Eukaryota"/>
</dbReference>
<keyword evidence="10" id="KW-0072">Autophagy</keyword>
<evidence type="ECO:0000256" key="14">
    <source>
        <dbReference type="SAM" id="MobiDB-lite"/>
    </source>
</evidence>
<keyword evidence="8" id="KW-0067">ATP-binding</keyword>
<evidence type="ECO:0000256" key="10">
    <source>
        <dbReference type="ARBA" id="ARBA00023006"/>
    </source>
</evidence>
<evidence type="ECO:0000256" key="12">
    <source>
        <dbReference type="ARBA" id="ARBA00047899"/>
    </source>
</evidence>
<dbReference type="PROSITE" id="PS00108">
    <property type="entry name" value="PROTEIN_KINASE_ST"/>
    <property type="match status" value="1"/>
</dbReference>
<dbReference type="InterPro" id="IPR011009">
    <property type="entry name" value="Kinase-like_dom_sf"/>
</dbReference>
<keyword evidence="9" id="KW-0653">Protein transport</keyword>
<dbReference type="GO" id="GO:0000422">
    <property type="term" value="P:autophagy of mitochondrion"/>
    <property type="evidence" value="ECO:0007669"/>
    <property type="project" value="TreeGrafter"/>
</dbReference>
<name>C7YLG1_FUSV7</name>
<dbReference type="GO" id="GO:0061709">
    <property type="term" value="P:reticulophagy"/>
    <property type="evidence" value="ECO:0007669"/>
    <property type="project" value="TreeGrafter"/>
</dbReference>
<dbReference type="RefSeq" id="XP_003052967.1">
    <property type="nucleotide sequence ID" value="XM_003052921.1"/>
</dbReference>
<evidence type="ECO:0000256" key="1">
    <source>
        <dbReference type="ARBA" id="ARBA00004623"/>
    </source>
</evidence>
<dbReference type="GO" id="GO:0015031">
    <property type="term" value="P:protein transport"/>
    <property type="evidence" value="ECO:0007669"/>
    <property type="project" value="UniProtKB-KW"/>
</dbReference>
<dbReference type="GO" id="GO:0005524">
    <property type="term" value="F:ATP binding"/>
    <property type="evidence" value="ECO:0007669"/>
    <property type="project" value="UniProtKB-KW"/>
</dbReference>
<proteinExistence type="predicted"/>
<dbReference type="EC" id="2.7.11.1" evidence="2"/>
<comment type="catalytic activity">
    <reaction evidence="12">
        <text>L-threonyl-[protein] + ATP = O-phospho-L-threonyl-[protein] + ADP + H(+)</text>
        <dbReference type="Rhea" id="RHEA:46608"/>
        <dbReference type="Rhea" id="RHEA-COMP:11060"/>
        <dbReference type="Rhea" id="RHEA-COMP:11605"/>
        <dbReference type="ChEBI" id="CHEBI:15378"/>
        <dbReference type="ChEBI" id="CHEBI:30013"/>
        <dbReference type="ChEBI" id="CHEBI:30616"/>
        <dbReference type="ChEBI" id="CHEBI:61977"/>
        <dbReference type="ChEBI" id="CHEBI:456216"/>
        <dbReference type="EC" id="2.7.11.1"/>
    </reaction>
</comment>
<keyword evidence="3" id="KW-0813">Transport</keyword>
<protein>
    <recommendedName>
        <fullName evidence="2">non-specific serine/threonine protein kinase</fullName>
        <ecNumber evidence="2">2.7.11.1</ecNumber>
    </recommendedName>
    <alternativeName>
        <fullName evidence="11">Autophagy-related protein 1</fullName>
    </alternativeName>
</protein>
<evidence type="ECO:0000259" key="15">
    <source>
        <dbReference type="PROSITE" id="PS50011"/>
    </source>
</evidence>
<dbReference type="GO" id="GO:0005776">
    <property type="term" value="C:autophagosome"/>
    <property type="evidence" value="ECO:0007669"/>
    <property type="project" value="TreeGrafter"/>
</dbReference>
<comment type="subcellular location">
    <subcellularLocation>
        <location evidence="1">Preautophagosomal structure membrane</location>
        <topology evidence="1">Peripheral membrane protein</topology>
    </subcellularLocation>
</comment>
<dbReference type="GO" id="GO:0042594">
    <property type="term" value="P:response to starvation"/>
    <property type="evidence" value="ECO:0007669"/>
    <property type="project" value="TreeGrafter"/>
</dbReference>
<dbReference type="STRING" id="660122.C7YLG1"/>
<keyword evidence="4" id="KW-0723">Serine/threonine-protein kinase</keyword>
<evidence type="ECO:0000256" key="7">
    <source>
        <dbReference type="ARBA" id="ARBA00022777"/>
    </source>
</evidence>
<evidence type="ECO:0000313" key="17">
    <source>
        <dbReference type="Proteomes" id="UP000005206"/>
    </source>
</evidence>
<dbReference type="InterPro" id="IPR008271">
    <property type="entry name" value="Ser/Thr_kinase_AS"/>
</dbReference>
<feature type="compositionally biased region" description="Polar residues" evidence="14">
    <location>
        <begin position="411"/>
        <end position="448"/>
    </location>
</feature>
<dbReference type="Gene3D" id="3.30.200.20">
    <property type="entry name" value="Phosphorylase Kinase, domain 1"/>
    <property type="match status" value="1"/>
</dbReference>
<dbReference type="CDD" id="cd00180">
    <property type="entry name" value="PKc"/>
    <property type="match status" value="1"/>
</dbReference>
<comment type="catalytic activity">
    <reaction evidence="13">
        <text>L-seryl-[protein] + ATP = O-phospho-L-seryl-[protein] + ADP + H(+)</text>
        <dbReference type="Rhea" id="RHEA:17989"/>
        <dbReference type="Rhea" id="RHEA-COMP:9863"/>
        <dbReference type="Rhea" id="RHEA-COMP:11604"/>
        <dbReference type="ChEBI" id="CHEBI:15378"/>
        <dbReference type="ChEBI" id="CHEBI:29999"/>
        <dbReference type="ChEBI" id="CHEBI:30616"/>
        <dbReference type="ChEBI" id="CHEBI:83421"/>
        <dbReference type="ChEBI" id="CHEBI:456216"/>
        <dbReference type="EC" id="2.7.11.1"/>
    </reaction>
</comment>
<dbReference type="Pfam" id="PF00069">
    <property type="entry name" value="Pkinase"/>
    <property type="match status" value="1"/>
</dbReference>
<evidence type="ECO:0000256" key="11">
    <source>
        <dbReference type="ARBA" id="ARBA00030237"/>
    </source>
</evidence>
<dbReference type="GO" id="GO:0000045">
    <property type="term" value="P:autophagosome assembly"/>
    <property type="evidence" value="ECO:0007669"/>
    <property type="project" value="TreeGrafter"/>
</dbReference>
<keyword evidence="6" id="KW-0547">Nucleotide-binding</keyword>
<dbReference type="InterPro" id="IPR000719">
    <property type="entry name" value="Prot_kinase_dom"/>
</dbReference>
<dbReference type="GO" id="GO:0004674">
    <property type="term" value="F:protein serine/threonine kinase activity"/>
    <property type="evidence" value="ECO:0007669"/>
    <property type="project" value="UniProtKB-KW"/>
</dbReference>
<dbReference type="InterPro" id="IPR045269">
    <property type="entry name" value="Atg1-like"/>
</dbReference>
<organism evidence="16 17">
    <name type="scientific">Fusarium vanettenii (strain ATCC MYA-4622 / CBS 123669 / FGSC 9596 / NRRL 45880 / 77-13-4)</name>
    <name type="common">Fusarium solani subsp. pisi</name>
    <dbReference type="NCBI Taxonomy" id="660122"/>
    <lineage>
        <taxon>Eukaryota</taxon>
        <taxon>Fungi</taxon>
        <taxon>Dikarya</taxon>
        <taxon>Ascomycota</taxon>
        <taxon>Pezizomycotina</taxon>
        <taxon>Sordariomycetes</taxon>
        <taxon>Hypocreomycetidae</taxon>
        <taxon>Hypocreales</taxon>
        <taxon>Nectriaceae</taxon>
        <taxon>Fusarium</taxon>
        <taxon>Fusarium solani species complex</taxon>
        <taxon>Fusarium vanettenii</taxon>
    </lineage>
</organism>
<feature type="domain" description="Protein kinase" evidence="15">
    <location>
        <begin position="60"/>
        <end position="360"/>
    </location>
</feature>